<dbReference type="PANTHER" id="PTHR11629">
    <property type="entry name" value="VACUOLAR PROTON ATPASES"/>
    <property type="match status" value="1"/>
</dbReference>
<dbReference type="GO" id="GO:0046961">
    <property type="term" value="F:proton-transporting ATPase activity, rotational mechanism"/>
    <property type="evidence" value="ECO:0007669"/>
    <property type="project" value="InterPro"/>
</dbReference>
<dbReference type="AlphaFoldDB" id="A0A6A7G341"/>
<dbReference type="InterPro" id="IPR002490">
    <property type="entry name" value="V-ATPase_116kDa_su"/>
</dbReference>
<dbReference type="PANTHER" id="PTHR11629:SF63">
    <property type="entry name" value="V-TYPE PROTON ATPASE SUBUNIT A"/>
    <property type="match status" value="1"/>
</dbReference>
<feature type="transmembrane region" description="Helical" evidence="9">
    <location>
        <begin position="416"/>
        <end position="440"/>
    </location>
</feature>
<dbReference type="GO" id="GO:0007035">
    <property type="term" value="P:vacuolar acidification"/>
    <property type="evidence" value="ECO:0007669"/>
    <property type="project" value="TreeGrafter"/>
</dbReference>
<feature type="transmembrane region" description="Helical" evidence="9">
    <location>
        <begin position="552"/>
        <end position="573"/>
    </location>
</feature>
<dbReference type="EMBL" id="IACT01005200">
    <property type="protein sequence ID" value="LAC24365.1"/>
    <property type="molecule type" value="mRNA"/>
</dbReference>
<evidence type="ECO:0000256" key="3">
    <source>
        <dbReference type="ARBA" id="ARBA00022448"/>
    </source>
</evidence>
<comment type="subcellular location">
    <subcellularLocation>
        <location evidence="1">Membrane</location>
        <topology evidence="1">Multi-pass membrane protein</topology>
    </subcellularLocation>
</comment>
<feature type="transmembrane region" description="Helical" evidence="9">
    <location>
        <begin position="585"/>
        <end position="608"/>
    </location>
</feature>
<evidence type="ECO:0000256" key="7">
    <source>
        <dbReference type="ARBA" id="ARBA00023065"/>
    </source>
</evidence>
<organism evidence="10">
    <name type="scientific">Hirondellea gigas</name>
    <dbReference type="NCBI Taxonomy" id="1518452"/>
    <lineage>
        <taxon>Eukaryota</taxon>
        <taxon>Metazoa</taxon>
        <taxon>Ecdysozoa</taxon>
        <taxon>Arthropoda</taxon>
        <taxon>Crustacea</taxon>
        <taxon>Multicrustacea</taxon>
        <taxon>Malacostraca</taxon>
        <taxon>Eumalacostraca</taxon>
        <taxon>Peracarida</taxon>
        <taxon>Amphipoda</taxon>
        <taxon>Amphilochidea</taxon>
        <taxon>Lysianassida</taxon>
        <taxon>Lysianassidira</taxon>
        <taxon>Lysianassoidea</taxon>
        <taxon>Lysianassidae</taxon>
        <taxon>Hirondellea</taxon>
    </lineage>
</organism>
<dbReference type="PIRSF" id="PIRSF001293">
    <property type="entry name" value="ATP6V0A1"/>
    <property type="match status" value="1"/>
</dbReference>
<evidence type="ECO:0000256" key="5">
    <source>
        <dbReference type="ARBA" id="ARBA00022781"/>
    </source>
</evidence>
<evidence type="ECO:0000256" key="6">
    <source>
        <dbReference type="ARBA" id="ARBA00022989"/>
    </source>
</evidence>
<keyword evidence="3 9" id="KW-0813">Transport</keyword>
<comment type="similarity">
    <text evidence="2 9">Belongs to the V-ATPase 116 kDa subunit family.</text>
</comment>
<feature type="transmembrane region" description="Helical" evidence="9">
    <location>
        <begin position="651"/>
        <end position="668"/>
    </location>
</feature>
<feature type="transmembrane region" description="Helical" evidence="9">
    <location>
        <begin position="452"/>
        <end position="478"/>
    </location>
</feature>
<evidence type="ECO:0000256" key="1">
    <source>
        <dbReference type="ARBA" id="ARBA00004141"/>
    </source>
</evidence>
<evidence type="ECO:0000313" key="10">
    <source>
        <dbReference type="EMBL" id="LAC24365.1"/>
    </source>
</evidence>
<proteinExistence type="evidence at transcript level"/>
<protein>
    <recommendedName>
        <fullName evidence="9">V-type proton ATPase subunit a</fullName>
    </recommendedName>
</protein>
<dbReference type="InterPro" id="IPR026028">
    <property type="entry name" value="V-type_ATPase_116kDa_su_euka"/>
</dbReference>
<name>A0A6A7G341_9CRUS</name>
<evidence type="ECO:0000256" key="2">
    <source>
        <dbReference type="ARBA" id="ARBA00009904"/>
    </source>
</evidence>
<evidence type="ECO:0000256" key="4">
    <source>
        <dbReference type="ARBA" id="ARBA00022692"/>
    </source>
</evidence>
<keyword evidence="6 9" id="KW-1133">Transmembrane helix</keyword>
<feature type="transmembrane region" description="Helical" evidence="9">
    <location>
        <begin position="801"/>
        <end position="824"/>
    </location>
</feature>
<comment type="function">
    <text evidence="9">Essential component of the vacuolar proton pump (V-ATPase), a multimeric enzyme that catalyzes the translocation of protons across the membranes. Required for assembly and activity of the V-ATPase.</text>
</comment>
<dbReference type="GO" id="GO:0000220">
    <property type="term" value="C:vacuolar proton-transporting V-type ATPase, V0 domain"/>
    <property type="evidence" value="ECO:0007669"/>
    <property type="project" value="InterPro"/>
</dbReference>
<sequence length="865" mass="98723">MSGLFRCEQMSYLQFHIPAESAPAFVSELGHQGTMQFVDLNEDLQSFDRRYMRDIVRINDIERQVKIIEGYLDSHDVEYDSFLSEDDIKRSPDRDIVTELEKNIGQVFKGLSGDIRVEEELSKDLRTAEDFEYVLRQTDQFLGHQQVAERALHKQKVDVVEPHLEESRDIPLLKMDIPVYDSSSQPKSAISFRYIAGVVTDAQRPSFERQLYLASRGNTYSLFNAIANEPKYTFIVFFLGQTLAEKLDRLAKFMGIHVFLTSDNPAHVETQLKECRERQEDLRHLLNRTRIGLNAQLHEVVQNISDWKLILMQEKGIRFTLNRFKVSQRNNILRAEGWCPTASKPNVQLALDRATAGRGTAPSVLSELDWKGLRTPPTHFETNKFTSCYQAIVDTYGIARYGEINPAVFTIITFPFLYGVMYGDVFHGTCLTLFSIYLILNEKSLARQRLNEFIASAFAGRYVLLLMGFFAVYCGLLYNDCMSIPIHAFDSGWAFEPHVVSNMTAINGTAAAIETSGFDAVQVSRVYTFGADYAWYGAENELAFFNGVKMKMAIIIGVTQMTFGLFLSLLNHLHFKDYVSIYCEFIPQFIFIMCLFGWMSFLIIYKWTVNWATRDFPPPSIIALMIDMFLNPGSIGEGAQMFTSRTLQSNVEVALLLLAFISVPWMLLPKPLILRHRNSQKKVFVMKEIKPLEAIVPFDGAAADGNRKANGMSVNGFGDSEDGDDLSLGQDRLESDHEEEFEFAEVMIHQIIHTIEYVLGTISNTASYLRLWALSLAHAELSKVIFEQIVVNIGFNSGNPIFIFITAPVFFVVTFAVLLTMDVLECFLHALRLHWVEFQNKFYFADGIAFQPFSYKRIISEFMEK</sequence>
<reference evidence="10" key="1">
    <citation type="submission" date="2017-11" db="EMBL/GenBank/DDBJ databases">
        <title>The sensing device of the deep-sea amphipod.</title>
        <authorList>
            <person name="Kobayashi H."/>
            <person name="Nagahama T."/>
            <person name="Arai W."/>
            <person name="Sasagawa Y."/>
            <person name="Umeda M."/>
            <person name="Hayashi T."/>
            <person name="Nikaido I."/>
            <person name="Watanabe H."/>
            <person name="Oguri K."/>
            <person name="Kitazato H."/>
            <person name="Fujioka K."/>
            <person name="Kido Y."/>
            <person name="Takami H."/>
        </authorList>
    </citation>
    <scope>NUCLEOTIDE SEQUENCE</scope>
    <source>
        <tissue evidence="10">Whole body</tissue>
    </source>
</reference>
<dbReference type="GO" id="GO:0051117">
    <property type="term" value="F:ATPase binding"/>
    <property type="evidence" value="ECO:0007669"/>
    <property type="project" value="TreeGrafter"/>
</dbReference>
<accession>A0A6A7G341</accession>
<keyword evidence="5 9" id="KW-0375">Hydrogen ion transport</keyword>
<keyword evidence="8 9" id="KW-0472">Membrane</keyword>
<evidence type="ECO:0000256" key="9">
    <source>
        <dbReference type="RuleBase" id="RU361189"/>
    </source>
</evidence>
<evidence type="ECO:0000256" key="8">
    <source>
        <dbReference type="ARBA" id="ARBA00023136"/>
    </source>
</evidence>
<dbReference type="Pfam" id="PF01496">
    <property type="entry name" value="V_ATPase_I"/>
    <property type="match status" value="1"/>
</dbReference>
<keyword evidence="7 9" id="KW-0406">Ion transport</keyword>
<keyword evidence="4 9" id="KW-0812">Transmembrane</keyword>